<keyword evidence="3" id="KW-0808">Transferase</keyword>
<dbReference type="EC" id="2.6.1.37" evidence="6"/>
<dbReference type="InterPro" id="IPR015421">
    <property type="entry name" value="PyrdxlP-dep_Trfase_major"/>
</dbReference>
<gene>
    <name evidence="9" type="ORF">CLODIP_2_CD04224</name>
</gene>
<protein>
    <recommendedName>
        <fullName evidence="6">2-aminoethylphosphonate--pyruvate transaminase</fullName>
        <ecNumber evidence="6">2.6.1.37</ecNumber>
    </recommendedName>
</protein>
<dbReference type="GO" id="GO:0047304">
    <property type="term" value="F:2-aminoethylphosphonate-pyruvate transaminase activity"/>
    <property type="evidence" value="ECO:0007669"/>
    <property type="project" value="UniProtKB-EC"/>
</dbReference>
<dbReference type="Pfam" id="PF00266">
    <property type="entry name" value="Aminotran_5"/>
    <property type="match status" value="1"/>
</dbReference>
<evidence type="ECO:0000259" key="8">
    <source>
        <dbReference type="Pfam" id="PF00266"/>
    </source>
</evidence>
<evidence type="ECO:0000256" key="3">
    <source>
        <dbReference type="ARBA" id="ARBA00022679"/>
    </source>
</evidence>
<dbReference type="InterPro" id="IPR000192">
    <property type="entry name" value="Aminotrans_V_dom"/>
</dbReference>
<comment type="caution">
    <text evidence="9">The sequence shown here is derived from an EMBL/GenBank/DDBJ whole genome shotgun (WGS) entry which is preliminary data.</text>
</comment>
<dbReference type="InterPro" id="IPR015424">
    <property type="entry name" value="PyrdxlP-dep_Trfase"/>
</dbReference>
<accession>A0A8S1CJX4</accession>
<dbReference type="PANTHER" id="PTHR42778">
    <property type="entry name" value="2-AMINOETHYLPHOSPHONATE--PYRUVATE TRANSAMINASE"/>
    <property type="match status" value="1"/>
</dbReference>
<dbReference type="HAMAP" id="MF_01376">
    <property type="entry name" value="PhnW_aminotrans_5"/>
    <property type="match status" value="1"/>
</dbReference>
<keyword evidence="5" id="KW-0670">Pyruvate</keyword>
<feature type="domain" description="Aminotransferase class V" evidence="8">
    <location>
        <begin position="10"/>
        <end position="227"/>
    </location>
</feature>
<sequence>MQTMCSYLPGVEVAVLEFEEDEAVSEDHLEKFLSASQTDFSAVCVVHCETSSGVLNPIEDVGRVVKRLIPTCAFVVDAMSSFGAVPIDIEAAGADFVISSANKCLQGVPGFAFVIARRDKLSQCEGNARCLSLDLVAQLRGLEGDGQFRFTPPTHTLLAFRQALTEFKLEGGLTVRANRYKKNWQIVHEGMRKLGIRPLLKHGEKGADGYIISSFHFPQHPNFDFEKFYKKLSGLGLVIYPGKVTRTPCFRIGHIGDLSARDSQKLVECIEIVLREMQVNSLT</sequence>
<name>A0A8S1CJX4_9INSE</name>
<dbReference type="InterPro" id="IPR012703">
    <property type="entry name" value="NH2EtPonate_pyrv_transaminase"/>
</dbReference>
<keyword evidence="10" id="KW-1185">Reference proteome</keyword>
<evidence type="ECO:0000313" key="10">
    <source>
        <dbReference type="Proteomes" id="UP000494165"/>
    </source>
</evidence>
<dbReference type="EMBL" id="CADEPI010000047">
    <property type="protein sequence ID" value="CAB3369682.1"/>
    <property type="molecule type" value="Genomic_DNA"/>
</dbReference>
<dbReference type="GO" id="GO:0019700">
    <property type="term" value="P:organic phosphonate catabolic process"/>
    <property type="evidence" value="ECO:0007669"/>
    <property type="project" value="InterPro"/>
</dbReference>
<evidence type="ECO:0000256" key="6">
    <source>
        <dbReference type="ARBA" id="ARBA00044521"/>
    </source>
</evidence>
<dbReference type="Gene3D" id="3.90.1150.10">
    <property type="entry name" value="Aspartate Aminotransferase, domain 1"/>
    <property type="match status" value="1"/>
</dbReference>
<keyword evidence="4" id="KW-0663">Pyridoxal phosphate</keyword>
<evidence type="ECO:0000256" key="4">
    <source>
        <dbReference type="ARBA" id="ARBA00022898"/>
    </source>
</evidence>
<dbReference type="PANTHER" id="PTHR42778:SF1">
    <property type="entry name" value="2-AMINOETHYLPHOSPHONATE--PYRUVATE TRANSAMINASE"/>
    <property type="match status" value="1"/>
</dbReference>
<dbReference type="InterPro" id="IPR015422">
    <property type="entry name" value="PyrdxlP-dep_Trfase_small"/>
</dbReference>
<comment type="catalytic activity">
    <reaction evidence="7">
        <text>(2-aminoethyl)phosphonate + pyruvate = phosphonoacetaldehyde + L-alanine</text>
        <dbReference type="Rhea" id="RHEA:17021"/>
        <dbReference type="ChEBI" id="CHEBI:15361"/>
        <dbReference type="ChEBI" id="CHEBI:57418"/>
        <dbReference type="ChEBI" id="CHEBI:57972"/>
        <dbReference type="ChEBI" id="CHEBI:58383"/>
        <dbReference type="EC" id="2.6.1.37"/>
    </reaction>
</comment>
<dbReference type="AlphaFoldDB" id="A0A8S1CJX4"/>
<dbReference type="Proteomes" id="UP000494165">
    <property type="component" value="Unassembled WGS sequence"/>
</dbReference>
<evidence type="ECO:0000256" key="5">
    <source>
        <dbReference type="ARBA" id="ARBA00023317"/>
    </source>
</evidence>
<evidence type="ECO:0000256" key="2">
    <source>
        <dbReference type="ARBA" id="ARBA00022576"/>
    </source>
</evidence>
<dbReference type="NCBIfam" id="NF010006">
    <property type="entry name" value="PRK13479.1"/>
    <property type="match status" value="1"/>
</dbReference>
<dbReference type="Gene3D" id="3.40.640.10">
    <property type="entry name" value="Type I PLP-dependent aspartate aminotransferase-like (Major domain)"/>
    <property type="match status" value="1"/>
</dbReference>
<dbReference type="SUPFAM" id="SSF53383">
    <property type="entry name" value="PLP-dependent transferases"/>
    <property type="match status" value="1"/>
</dbReference>
<organism evidence="9 10">
    <name type="scientific">Cloeon dipterum</name>
    <dbReference type="NCBI Taxonomy" id="197152"/>
    <lineage>
        <taxon>Eukaryota</taxon>
        <taxon>Metazoa</taxon>
        <taxon>Ecdysozoa</taxon>
        <taxon>Arthropoda</taxon>
        <taxon>Hexapoda</taxon>
        <taxon>Insecta</taxon>
        <taxon>Pterygota</taxon>
        <taxon>Palaeoptera</taxon>
        <taxon>Ephemeroptera</taxon>
        <taxon>Pisciforma</taxon>
        <taxon>Baetidae</taxon>
        <taxon>Cloeon</taxon>
    </lineage>
</organism>
<dbReference type="OrthoDB" id="7403325at2759"/>
<reference evidence="9 10" key="1">
    <citation type="submission" date="2020-04" db="EMBL/GenBank/DDBJ databases">
        <authorList>
            <person name="Alioto T."/>
            <person name="Alioto T."/>
            <person name="Gomez Garrido J."/>
        </authorList>
    </citation>
    <scope>NUCLEOTIDE SEQUENCE [LARGE SCALE GENOMIC DNA]</scope>
</reference>
<evidence type="ECO:0000313" key="9">
    <source>
        <dbReference type="EMBL" id="CAB3369682.1"/>
    </source>
</evidence>
<evidence type="ECO:0000256" key="1">
    <source>
        <dbReference type="ARBA" id="ARBA00001933"/>
    </source>
</evidence>
<comment type="cofactor">
    <cofactor evidence="1">
        <name>pyridoxal 5'-phosphate</name>
        <dbReference type="ChEBI" id="CHEBI:597326"/>
    </cofactor>
</comment>
<evidence type="ECO:0000256" key="7">
    <source>
        <dbReference type="ARBA" id="ARBA00049460"/>
    </source>
</evidence>
<proteinExistence type="inferred from homology"/>
<keyword evidence="2" id="KW-0032">Aminotransferase</keyword>